<protein>
    <submittedName>
        <fullName evidence="2">Uncharacterized protein</fullName>
    </submittedName>
</protein>
<gene>
    <name evidence="2" type="ORF">CKF48_16915</name>
</gene>
<sequence>MQVKENGEKGYALVTVLLLILLLFIIIPPLLLGVLQSTKQITQSQFDIQHRRLIEVGVTLFATQEGNKAIALSDHHCVVFATDTSWVEIEDETSACKCDNALDIEGLGIIPIYKNKCGSAMAFVHEGEEK</sequence>
<proteinExistence type="predicted"/>
<evidence type="ECO:0000313" key="3">
    <source>
        <dbReference type="Proteomes" id="UP000215137"/>
    </source>
</evidence>
<organism evidence="2 3">
    <name type="scientific">Cytobacillus kochii</name>
    <dbReference type="NCBI Taxonomy" id="859143"/>
    <lineage>
        <taxon>Bacteria</taxon>
        <taxon>Bacillati</taxon>
        <taxon>Bacillota</taxon>
        <taxon>Bacilli</taxon>
        <taxon>Bacillales</taxon>
        <taxon>Bacillaceae</taxon>
        <taxon>Cytobacillus</taxon>
    </lineage>
</organism>
<evidence type="ECO:0000313" key="2">
    <source>
        <dbReference type="EMBL" id="ASV68821.1"/>
    </source>
</evidence>
<keyword evidence="1" id="KW-0472">Membrane</keyword>
<evidence type="ECO:0000256" key="1">
    <source>
        <dbReference type="SAM" id="Phobius"/>
    </source>
</evidence>
<dbReference type="KEGG" id="bko:CKF48_16915"/>
<dbReference type="AlphaFoldDB" id="A0A248TKY6"/>
<name>A0A248TKY6_9BACI</name>
<keyword evidence="3" id="KW-1185">Reference proteome</keyword>
<dbReference type="EMBL" id="CP022983">
    <property type="protein sequence ID" value="ASV68821.1"/>
    <property type="molecule type" value="Genomic_DNA"/>
</dbReference>
<feature type="transmembrane region" description="Helical" evidence="1">
    <location>
        <begin position="12"/>
        <end position="35"/>
    </location>
</feature>
<reference evidence="2 3" key="1">
    <citation type="submission" date="2017-08" db="EMBL/GenBank/DDBJ databases">
        <title>Complete Genome Sequence of Bacillus kochii Oregon-R-modENCODE STRAIN BDGP4, isolated from Drosophila melanogaster gut.</title>
        <authorList>
            <person name="Wan K.H."/>
            <person name="Yu C."/>
            <person name="Park S."/>
            <person name="Hammonds A.S."/>
            <person name="Booth B.W."/>
            <person name="Celniker S.E."/>
        </authorList>
    </citation>
    <scope>NUCLEOTIDE SEQUENCE [LARGE SCALE GENOMIC DNA]</scope>
    <source>
        <strain evidence="2 3">BDGP4</strain>
    </source>
</reference>
<keyword evidence="1" id="KW-1133">Transmembrane helix</keyword>
<keyword evidence="1" id="KW-0812">Transmembrane</keyword>
<accession>A0A248TKY6</accession>
<dbReference type="Proteomes" id="UP000215137">
    <property type="component" value="Chromosome"/>
</dbReference>
<dbReference type="RefSeq" id="WP_095372388.1">
    <property type="nucleotide sequence ID" value="NZ_CP022983.1"/>
</dbReference>